<dbReference type="RefSeq" id="XP_062703258.1">
    <property type="nucleotide sequence ID" value="XM_062847274.1"/>
</dbReference>
<dbReference type="PRINTS" id="PR00024">
    <property type="entry name" value="HOMEOBOX"/>
</dbReference>
<sequence>MTQAEEVREVNQVCITNAPDLHTRAAQVADRKSPPQPPLPSSSPSSDHRNGGGGGGEESPWHHTSTNLDGIFTSTNWSSNGKWHPHVYANPPKQPTPHSIMDILGWKGSTAKTVESPIVSNNHNHMVPYLLQSLNATPPAPTTTKEDNDDQPLNLCISKSSVQSTTERVFEKHLEEETTQESVRSISRERTHSTDAESEIYGSNESQHSLKDSSSTSGAGLKGGVGKKNSRAEVLDLGEGDGDDSQQDGASRRKKKARTTFTGRQIFELEKQFEVKKYLSSSERTDMAKLLNVTETQVKIWFQNRRTKWKKQDGESAAGPTSSTKESKAPKTPSPSPLTLSSPTPSYPAASSSSSSSAYSPHPAPDIPTNLQPAKLPTKHFPKNSAKVRRSKSGDAIASDLPQEPLIPKAPTKDPKKFLAPLDASLPSPFASILDRTGSPSNDVESRISASKISLDAICNATNFLMKPSPPPSSSLPPPPPPLPSDRYLPPNDGTMNDITDME</sequence>
<feature type="domain" description="Homeobox" evidence="8">
    <location>
        <begin position="252"/>
        <end position="312"/>
    </location>
</feature>
<reference evidence="9" key="2">
    <citation type="submission" date="2025-05" db="UniProtKB">
        <authorList>
            <consortium name="EnsemblMetazoa"/>
        </authorList>
    </citation>
    <scope>IDENTIFICATION</scope>
    <source>
        <strain evidence="9">Foshan</strain>
    </source>
</reference>
<evidence type="ECO:0000256" key="7">
    <source>
        <dbReference type="SAM" id="MobiDB-lite"/>
    </source>
</evidence>
<feature type="compositionally biased region" description="Basic and acidic residues" evidence="7">
    <location>
        <begin position="186"/>
        <end position="195"/>
    </location>
</feature>
<keyword evidence="3 5" id="KW-0371">Homeobox</keyword>
<evidence type="ECO:0000256" key="2">
    <source>
        <dbReference type="ARBA" id="ARBA00023125"/>
    </source>
</evidence>
<dbReference type="Gene3D" id="1.10.10.60">
    <property type="entry name" value="Homeodomain-like"/>
    <property type="match status" value="1"/>
</dbReference>
<feature type="compositionally biased region" description="Polar residues" evidence="7">
    <location>
        <begin position="157"/>
        <end position="167"/>
    </location>
</feature>
<feature type="compositionally biased region" description="Acidic residues" evidence="7">
    <location>
        <begin position="236"/>
        <end position="246"/>
    </location>
</feature>
<dbReference type="EnsemblMetazoa" id="AALFPA23_013533.R19585">
    <property type="protein sequence ID" value="AALFPA23_013533.P19585"/>
    <property type="gene ID" value="AALFPA23_013533"/>
</dbReference>
<dbReference type="InterPro" id="IPR020479">
    <property type="entry name" value="HD_metazoa"/>
</dbReference>
<dbReference type="RefSeq" id="XP_062703259.1">
    <property type="nucleotide sequence ID" value="XM_062847275.1"/>
</dbReference>
<name>A0ABM1YZE5_AEDAL</name>
<dbReference type="RefSeq" id="XP_062703261.1">
    <property type="nucleotide sequence ID" value="XM_062847277.1"/>
</dbReference>
<feature type="compositionally biased region" description="Basic residues" evidence="7">
    <location>
        <begin position="377"/>
        <end position="391"/>
    </location>
</feature>
<dbReference type="EnsemblMetazoa" id="AALFPA23_013533.R19582">
    <property type="protein sequence ID" value="AALFPA23_013533.P19582"/>
    <property type="gene ID" value="AALFPA23_013533"/>
</dbReference>
<dbReference type="RefSeq" id="XP_062703260.1">
    <property type="nucleotide sequence ID" value="XM_062847276.1"/>
</dbReference>
<protein>
    <recommendedName>
        <fullName evidence="8">Homeobox domain-containing protein</fullName>
    </recommendedName>
</protein>
<dbReference type="EnsemblMetazoa" id="AALFPA23_013533.R19581">
    <property type="protein sequence ID" value="AALFPA23_013533.P19581"/>
    <property type="gene ID" value="AALFPA23_013533"/>
</dbReference>
<dbReference type="InterPro" id="IPR009057">
    <property type="entry name" value="Homeodomain-like_sf"/>
</dbReference>
<feature type="region of interest" description="Disordered" evidence="7">
    <location>
        <begin position="303"/>
        <end position="421"/>
    </location>
</feature>
<evidence type="ECO:0000256" key="6">
    <source>
        <dbReference type="RuleBase" id="RU000682"/>
    </source>
</evidence>
<feature type="compositionally biased region" description="Low complexity" evidence="7">
    <location>
        <begin position="337"/>
        <end position="361"/>
    </location>
</feature>
<dbReference type="GeneID" id="109416062"/>
<dbReference type="RefSeq" id="XP_062703257.1">
    <property type="nucleotide sequence ID" value="XM_062847273.1"/>
</dbReference>
<dbReference type="SMART" id="SM00389">
    <property type="entry name" value="HOX"/>
    <property type="match status" value="1"/>
</dbReference>
<evidence type="ECO:0000256" key="3">
    <source>
        <dbReference type="ARBA" id="ARBA00023155"/>
    </source>
</evidence>
<dbReference type="SUPFAM" id="SSF46689">
    <property type="entry name" value="Homeodomain-like"/>
    <property type="match status" value="1"/>
</dbReference>
<dbReference type="PANTHER" id="PTHR24340:SF70">
    <property type="entry name" value="NK7.1, ISOFORM A"/>
    <property type="match status" value="1"/>
</dbReference>
<evidence type="ECO:0000313" key="10">
    <source>
        <dbReference type="Proteomes" id="UP000069940"/>
    </source>
</evidence>
<evidence type="ECO:0000256" key="1">
    <source>
        <dbReference type="ARBA" id="ARBA00004123"/>
    </source>
</evidence>
<dbReference type="Pfam" id="PF00046">
    <property type="entry name" value="Homeodomain"/>
    <property type="match status" value="1"/>
</dbReference>
<accession>A0ABM1YZE5</accession>
<dbReference type="Proteomes" id="UP000069940">
    <property type="component" value="Unassembled WGS sequence"/>
</dbReference>
<dbReference type="InterPro" id="IPR050394">
    <property type="entry name" value="Homeobox_NK-like"/>
</dbReference>
<feature type="compositionally biased region" description="Pro residues" evidence="7">
    <location>
        <begin position="468"/>
        <end position="484"/>
    </location>
</feature>
<evidence type="ECO:0000259" key="8">
    <source>
        <dbReference type="PROSITE" id="PS50071"/>
    </source>
</evidence>
<keyword evidence="2 5" id="KW-0238">DNA-binding</keyword>
<feature type="DNA-binding region" description="Homeobox" evidence="5">
    <location>
        <begin position="254"/>
        <end position="313"/>
    </location>
</feature>
<reference evidence="10" key="1">
    <citation type="journal article" date="2015" name="Proc. Natl. Acad. Sci. U.S.A.">
        <title>Genome sequence of the Asian Tiger mosquito, Aedes albopictus, reveals insights into its biology, genetics, and evolution.</title>
        <authorList>
            <person name="Chen X.G."/>
            <person name="Jiang X."/>
            <person name="Gu J."/>
            <person name="Xu M."/>
            <person name="Wu Y."/>
            <person name="Deng Y."/>
            <person name="Zhang C."/>
            <person name="Bonizzoni M."/>
            <person name="Dermauw W."/>
            <person name="Vontas J."/>
            <person name="Armbruster P."/>
            <person name="Huang X."/>
            <person name="Yang Y."/>
            <person name="Zhang H."/>
            <person name="He W."/>
            <person name="Peng H."/>
            <person name="Liu Y."/>
            <person name="Wu K."/>
            <person name="Chen J."/>
            <person name="Lirakis M."/>
            <person name="Topalis P."/>
            <person name="Van Leeuwen T."/>
            <person name="Hall A.B."/>
            <person name="Jiang X."/>
            <person name="Thorpe C."/>
            <person name="Mueller R.L."/>
            <person name="Sun C."/>
            <person name="Waterhouse R.M."/>
            <person name="Yan G."/>
            <person name="Tu Z.J."/>
            <person name="Fang X."/>
            <person name="James A.A."/>
        </authorList>
    </citation>
    <scope>NUCLEOTIDE SEQUENCE [LARGE SCALE GENOMIC DNA]</scope>
    <source>
        <strain evidence="10">Foshan</strain>
    </source>
</reference>
<dbReference type="PANTHER" id="PTHR24340">
    <property type="entry name" value="HOMEOBOX PROTEIN NKX"/>
    <property type="match status" value="1"/>
</dbReference>
<evidence type="ECO:0000256" key="4">
    <source>
        <dbReference type="ARBA" id="ARBA00023242"/>
    </source>
</evidence>
<dbReference type="CDD" id="cd00086">
    <property type="entry name" value="homeodomain"/>
    <property type="match status" value="1"/>
</dbReference>
<dbReference type="EnsemblMetazoa" id="AALFPA23_013533.R19579">
    <property type="protein sequence ID" value="AALFPA23_013533.P19579"/>
    <property type="gene ID" value="AALFPA23_013533"/>
</dbReference>
<dbReference type="InterPro" id="IPR017970">
    <property type="entry name" value="Homeobox_CS"/>
</dbReference>
<organism evidence="9 10">
    <name type="scientific">Aedes albopictus</name>
    <name type="common">Asian tiger mosquito</name>
    <name type="synonym">Stegomyia albopicta</name>
    <dbReference type="NCBI Taxonomy" id="7160"/>
    <lineage>
        <taxon>Eukaryota</taxon>
        <taxon>Metazoa</taxon>
        <taxon>Ecdysozoa</taxon>
        <taxon>Arthropoda</taxon>
        <taxon>Hexapoda</taxon>
        <taxon>Insecta</taxon>
        <taxon>Pterygota</taxon>
        <taxon>Neoptera</taxon>
        <taxon>Endopterygota</taxon>
        <taxon>Diptera</taxon>
        <taxon>Nematocera</taxon>
        <taxon>Culicoidea</taxon>
        <taxon>Culicidae</taxon>
        <taxon>Culicinae</taxon>
        <taxon>Aedini</taxon>
        <taxon>Aedes</taxon>
        <taxon>Stegomyia</taxon>
    </lineage>
</organism>
<dbReference type="PROSITE" id="PS00027">
    <property type="entry name" value="HOMEOBOX_1"/>
    <property type="match status" value="1"/>
</dbReference>
<dbReference type="EnsemblMetazoa" id="AALFPA23_013533.R19583">
    <property type="protein sequence ID" value="AALFPA23_013533.P19583"/>
    <property type="gene ID" value="AALFPA23_013533"/>
</dbReference>
<dbReference type="RefSeq" id="XP_029723517.2">
    <property type="nucleotide sequence ID" value="XM_029867657.2"/>
</dbReference>
<feature type="region of interest" description="Disordered" evidence="7">
    <location>
        <begin position="16"/>
        <end position="67"/>
    </location>
</feature>
<keyword evidence="10" id="KW-1185">Reference proteome</keyword>
<dbReference type="RefSeq" id="XP_062703256.1">
    <property type="nucleotide sequence ID" value="XM_062847272.1"/>
</dbReference>
<dbReference type="EnsemblMetazoa" id="AALFPA23_013533.R19580">
    <property type="protein sequence ID" value="AALFPA23_013533.P19580"/>
    <property type="gene ID" value="AALFPA23_013533"/>
</dbReference>
<dbReference type="InterPro" id="IPR001356">
    <property type="entry name" value="HD"/>
</dbReference>
<feature type="compositionally biased region" description="Polar residues" evidence="7">
    <location>
        <begin position="201"/>
        <end position="218"/>
    </location>
</feature>
<evidence type="ECO:0000313" key="9">
    <source>
        <dbReference type="EnsemblMetazoa" id="AALFPA23_013533.P19585"/>
    </source>
</evidence>
<feature type="region of interest" description="Disordered" evidence="7">
    <location>
        <begin position="465"/>
        <end position="503"/>
    </location>
</feature>
<feature type="compositionally biased region" description="Polar residues" evidence="7">
    <location>
        <begin position="494"/>
        <end position="503"/>
    </location>
</feature>
<dbReference type="PROSITE" id="PS50071">
    <property type="entry name" value="HOMEOBOX_2"/>
    <property type="match status" value="1"/>
</dbReference>
<proteinExistence type="predicted"/>
<feature type="region of interest" description="Disordered" evidence="7">
    <location>
        <begin position="134"/>
        <end position="263"/>
    </location>
</feature>
<dbReference type="EnsemblMetazoa" id="AALFPA23_013533.R19584">
    <property type="protein sequence ID" value="AALFPA23_013533.P19584"/>
    <property type="gene ID" value="AALFPA23_013533"/>
</dbReference>
<keyword evidence="4 5" id="KW-0539">Nucleus</keyword>
<comment type="subcellular location">
    <subcellularLocation>
        <location evidence="1 5 6">Nucleus</location>
    </subcellularLocation>
</comment>
<evidence type="ECO:0000256" key="5">
    <source>
        <dbReference type="PROSITE-ProRule" id="PRU00108"/>
    </source>
</evidence>